<comment type="caution">
    <text evidence="1">The sequence shown here is derived from an EMBL/GenBank/DDBJ whole genome shotgun (WGS) entry which is preliminary data.</text>
</comment>
<proteinExistence type="predicted"/>
<gene>
    <name evidence="1" type="ORF">C8N47_11960</name>
</gene>
<sequence length="1038" mass="109572">SITCPGNLTAVCAISEQPAYTTFAEFTTAGGSASDNCGIDESSFAHVGDVSDGGSCPETITRTYQIADLCGNVQTCEQLIVIDDEELPSITCPGNLTAVCAISEQPAYTTFAEFTTAGGSASDNCGIDESSFTHVGDVSNGSTCPETITRTYQIADLCGNLQTCTQLIVIDDEELPSITCPGNLTAVCDINEQPAYADYTAFVNAGGSATDNCGIDESSFTHIGDVSDGGSCPETITRTYQIADLCGNIQTCEQLIVIDDEELPSITCPGNLTAVCDINEQPAYADYTAFVNAGGSATDNCGIDESSFTHIGDVSDGGSCPETITRTYQIADLCGNVQTCEQLIVIDDEELPSITCPGNLTAVCAISEQPVYADYTTFVNAGGSASDNCGIDESSFTHVGDVSDGGSCPETITRTYQIADLCGNVQTCEQLIVIDDEELPSITCPGNLTAVCDINEQPAYADYTAFVNAAGSATDNCGIDESSFAHVGDVSDGGSCPETITRTYQIADLCGNVQTCEQLIVIDDEELPSITCPGNLTAVCAISEQPAYTTFAEFTTAGGSASDNCGIDESSFTHIGDVSDGGSCPETITRTYQIADLCGNVQTCEQQIVIDDEELPSITCPGNLTAVCAISEQPAYTTFAEFTTAGGSASDNCGIDESSFTHIGDVSDNASCPETITRTYQIADLCGNVQTCEQQIVIDDEELPSITCPGNINDIACDVSGLEALSGFAFSATSQIIDVSSFIALGGTASDNCGIQSLTYQDSQSGPCPIVVTRTFTVVDLCDNQSSCVQTITLNADPIVITCPTDPNIPACTSQEDILTAYNAWLAGFTFSGGCSPTDNIDEVPELPADAYDNGADLSFTYSVTDLCSTETCTSTFTVEPDLIPPTFTATPYQNCVDPLHWAIYDEVNPIPVYNHTEPNLQKSPVDYRTMQAGDTFLDLTDLADNCCAAEELTIHWRIDFDDTPDPITGAAVSHPSISGTGQPSTYGSDIWLWGDGVTFTVVQHTITYWVDDCHGNVSEEVEETITIRPRPRIQKMN</sequence>
<dbReference type="PANTHER" id="PTHR24273:SF32">
    <property type="entry name" value="HYALIN"/>
    <property type="match status" value="1"/>
</dbReference>
<dbReference type="RefSeq" id="WP_170111417.1">
    <property type="nucleotide sequence ID" value="NZ_QAAD01000019.1"/>
</dbReference>
<dbReference type="PANTHER" id="PTHR24273">
    <property type="entry name" value="FI04643P-RELATED"/>
    <property type="match status" value="1"/>
</dbReference>
<name>A0A2T5BYM4_9BACT</name>
<dbReference type="AlphaFoldDB" id="A0A2T5BYM4"/>
<protein>
    <recommendedName>
        <fullName evidence="3">HYR domain-containing protein</fullName>
    </recommendedName>
</protein>
<evidence type="ECO:0008006" key="3">
    <source>
        <dbReference type="Google" id="ProtNLM"/>
    </source>
</evidence>
<reference evidence="1 2" key="1">
    <citation type="submission" date="2018-04" db="EMBL/GenBank/DDBJ databases">
        <title>Genomic Encyclopedia of Archaeal and Bacterial Type Strains, Phase II (KMG-II): from individual species to whole genera.</title>
        <authorList>
            <person name="Goeker M."/>
        </authorList>
    </citation>
    <scope>NUCLEOTIDE SEQUENCE [LARGE SCALE GENOMIC DNA]</scope>
    <source>
        <strain evidence="1 2">DSM 28823</strain>
    </source>
</reference>
<evidence type="ECO:0000313" key="2">
    <source>
        <dbReference type="Proteomes" id="UP000243525"/>
    </source>
</evidence>
<accession>A0A2T5BYM4</accession>
<dbReference type="Proteomes" id="UP000243525">
    <property type="component" value="Unassembled WGS sequence"/>
</dbReference>
<organism evidence="1 2">
    <name type="scientific">Mangrovibacterium marinum</name>
    <dbReference type="NCBI Taxonomy" id="1639118"/>
    <lineage>
        <taxon>Bacteria</taxon>
        <taxon>Pseudomonadati</taxon>
        <taxon>Bacteroidota</taxon>
        <taxon>Bacteroidia</taxon>
        <taxon>Marinilabiliales</taxon>
        <taxon>Prolixibacteraceae</taxon>
        <taxon>Mangrovibacterium</taxon>
    </lineage>
</organism>
<evidence type="ECO:0000313" key="1">
    <source>
        <dbReference type="EMBL" id="PTN07346.1"/>
    </source>
</evidence>
<dbReference type="EMBL" id="QAAD01000019">
    <property type="protein sequence ID" value="PTN07346.1"/>
    <property type="molecule type" value="Genomic_DNA"/>
</dbReference>
<keyword evidence="2" id="KW-1185">Reference proteome</keyword>
<feature type="non-terminal residue" evidence="1">
    <location>
        <position position="1"/>
    </location>
</feature>